<reference evidence="5" key="2">
    <citation type="submission" date="2020-09" db="EMBL/GenBank/DDBJ databases">
        <authorList>
            <person name="Sun Q."/>
            <person name="Zhou Y."/>
        </authorList>
    </citation>
    <scope>NUCLEOTIDE SEQUENCE</scope>
    <source>
        <strain evidence="5">CGMCC 4.7110</strain>
    </source>
</reference>
<dbReference type="InterPro" id="IPR041239">
    <property type="entry name" value="DUF5605"/>
</dbReference>
<dbReference type="InterPro" id="IPR025277">
    <property type="entry name" value="Apiosidase-like_cat_dom"/>
</dbReference>
<dbReference type="SUPFAM" id="SSF51445">
    <property type="entry name" value="(Trans)glycosidases"/>
    <property type="match status" value="1"/>
</dbReference>
<dbReference type="Proteomes" id="UP000653411">
    <property type="component" value="Unassembled WGS sequence"/>
</dbReference>
<keyword evidence="6" id="KW-1185">Reference proteome</keyword>
<dbReference type="InterPro" id="IPR013783">
    <property type="entry name" value="Ig-like_fold"/>
</dbReference>
<evidence type="ECO:0000259" key="3">
    <source>
        <dbReference type="Pfam" id="PF16586"/>
    </source>
</evidence>
<dbReference type="Gene3D" id="3.20.20.80">
    <property type="entry name" value="Glycosidases"/>
    <property type="match status" value="1"/>
</dbReference>
<dbReference type="GO" id="GO:0005975">
    <property type="term" value="P:carbohydrate metabolic process"/>
    <property type="evidence" value="ECO:0007669"/>
    <property type="project" value="UniProtKB-ARBA"/>
</dbReference>
<evidence type="ECO:0000313" key="5">
    <source>
        <dbReference type="EMBL" id="GGN17725.1"/>
    </source>
</evidence>
<reference evidence="5" key="1">
    <citation type="journal article" date="2014" name="Int. J. Syst. Evol. Microbiol.">
        <title>Complete genome sequence of Corynebacterium casei LMG S-19264T (=DSM 44701T), isolated from a smear-ripened cheese.</title>
        <authorList>
            <consortium name="US DOE Joint Genome Institute (JGI-PGF)"/>
            <person name="Walter F."/>
            <person name="Albersmeier A."/>
            <person name="Kalinowski J."/>
            <person name="Ruckert C."/>
        </authorList>
    </citation>
    <scope>NUCLEOTIDE SEQUENCE</scope>
    <source>
        <strain evidence="5">CGMCC 4.7110</strain>
    </source>
</reference>
<dbReference type="RefSeq" id="WP_189264746.1">
    <property type="nucleotide sequence ID" value="NZ_BMML01000010.1"/>
</dbReference>
<evidence type="ECO:0000256" key="1">
    <source>
        <dbReference type="SAM" id="MobiDB-lite"/>
    </source>
</evidence>
<proteinExistence type="predicted"/>
<dbReference type="PANTHER" id="PTHR37836:SF2">
    <property type="entry name" value="DUF4038 DOMAIN-CONTAINING PROTEIN"/>
    <property type="match status" value="1"/>
</dbReference>
<dbReference type="PANTHER" id="PTHR37836">
    <property type="entry name" value="LMO1036 PROTEIN"/>
    <property type="match status" value="1"/>
</dbReference>
<evidence type="ECO:0000259" key="4">
    <source>
        <dbReference type="Pfam" id="PF18310"/>
    </source>
</evidence>
<accession>A0A918CSG5</accession>
<feature type="domain" description="Apiosidase-like catalytic" evidence="2">
    <location>
        <begin position="204"/>
        <end position="468"/>
    </location>
</feature>
<feature type="region of interest" description="Disordered" evidence="1">
    <location>
        <begin position="73"/>
        <end position="95"/>
    </location>
</feature>
<dbReference type="InterPro" id="IPR017853">
    <property type="entry name" value="GH"/>
</dbReference>
<feature type="domain" description="DUF5605" evidence="4">
    <location>
        <begin position="510"/>
        <end position="582"/>
    </location>
</feature>
<dbReference type="Pfam" id="PF13204">
    <property type="entry name" value="Apiosidase"/>
    <property type="match status" value="1"/>
</dbReference>
<evidence type="ECO:0000313" key="6">
    <source>
        <dbReference type="Proteomes" id="UP000653411"/>
    </source>
</evidence>
<dbReference type="AlphaFoldDB" id="A0A918CSG5"/>
<dbReference type="Pfam" id="PF16586">
    <property type="entry name" value="DUF5060"/>
    <property type="match status" value="1"/>
</dbReference>
<evidence type="ECO:0000259" key="2">
    <source>
        <dbReference type="Pfam" id="PF13204"/>
    </source>
</evidence>
<dbReference type="Pfam" id="PF18310">
    <property type="entry name" value="DUF5605"/>
    <property type="match status" value="1"/>
</dbReference>
<comment type="caution">
    <text evidence="5">The sequence shown here is derived from an EMBL/GenBank/DDBJ whole genome shotgun (WGS) entry which is preliminary data.</text>
</comment>
<gene>
    <name evidence="5" type="ORF">GCM10011578_046760</name>
</gene>
<dbReference type="Gene3D" id="2.60.40.3950">
    <property type="match status" value="1"/>
</dbReference>
<sequence>MPYGPASILGDVLRNKRAEAVVRKHLTGIVNAPLEIQLRYAPLERVVGFLEETRADTAARDAFFAELAAVDETAAEPPRPPERAIIPSPDHESADVPVGSAGLVRPAAATRWRTFELELHGPTHGNPFTDVELRAEFRRGDRVLTAYGFHDGEGVQRVRFLPDEEGDWSYRTFSNARSLDGITGSFVCGPAAAGDHGPVRVHATHHFRHADGTRHLPVGTTAYAWTHQGDELAERTLRSLAGSPFNKVRMCVFPKAYLHNTNEPVRYPFQGSPDDGWDFTRPDPAYFRDLEHRVAQLDALGVQADVILFHPYDRWGFSDMGPVADERYLRYVVSRLAAHPNVWWSLANEYDLMWSKDTDHWHRTAATVRRCDPHGHLLGVHNCFEFWDNGLDWVTHSSVQRVDVYRTAENTDTWRARWGKPVVVDECGYEGDLDQGWGNLTAQELVRRCWEGAVRGGYVTHGETYLADDDVLWWSKGGELKGESPARIAFLRRILEETPGAGIDPLPSDWDVPTGGVEGRYHLTYFGFGQPRRRTFAMAPGIRYEAEVIDTWNMTVTRLPGTYEGVFTLPLPARPYIAVRLRACEDTQAPATTAD</sequence>
<dbReference type="InterPro" id="IPR032260">
    <property type="entry name" value="DUF5060"/>
</dbReference>
<evidence type="ECO:0008006" key="7">
    <source>
        <dbReference type="Google" id="ProtNLM"/>
    </source>
</evidence>
<dbReference type="Gene3D" id="2.60.40.10">
    <property type="entry name" value="Immunoglobulins"/>
    <property type="match status" value="1"/>
</dbReference>
<dbReference type="EMBL" id="BMML01000010">
    <property type="protein sequence ID" value="GGN17725.1"/>
    <property type="molecule type" value="Genomic_DNA"/>
</dbReference>
<protein>
    <recommendedName>
        <fullName evidence="7">DUF5060 domain-containing protein</fullName>
    </recommendedName>
</protein>
<name>A0A918CSG5_9ACTN</name>
<organism evidence="5 6">
    <name type="scientific">Streptomyces fuscichromogenes</name>
    <dbReference type="NCBI Taxonomy" id="1324013"/>
    <lineage>
        <taxon>Bacteria</taxon>
        <taxon>Bacillati</taxon>
        <taxon>Actinomycetota</taxon>
        <taxon>Actinomycetes</taxon>
        <taxon>Kitasatosporales</taxon>
        <taxon>Streptomycetaceae</taxon>
        <taxon>Streptomyces</taxon>
    </lineage>
</organism>
<feature type="domain" description="DUF5060" evidence="3">
    <location>
        <begin position="110"/>
        <end position="175"/>
    </location>
</feature>